<gene>
    <name evidence="5" type="ORF">JT25_003235</name>
</gene>
<evidence type="ECO:0000313" key="5">
    <source>
        <dbReference type="EMBL" id="AMK75511.1"/>
    </source>
</evidence>
<comment type="similarity">
    <text evidence="1">Belongs to the CbbQ/NirQ/NorQ/GpvN family.</text>
</comment>
<keyword evidence="6" id="KW-1185">Reference proteome</keyword>
<keyword evidence="3" id="KW-0067">ATP-binding</keyword>
<accession>A0A140E537</accession>
<evidence type="ECO:0000313" key="6">
    <source>
        <dbReference type="Proteomes" id="UP000030512"/>
    </source>
</evidence>
<evidence type="ECO:0000256" key="3">
    <source>
        <dbReference type="ARBA" id="ARBA00022840"/>
    </source>
</evidence>
<dbReference type="CDD" id="cd00009">
    <property type="entry name" value="AAA"/>
    <property type="match status" value="1"/>
</dbReference>
<dbReference type="InterPro" id="IPR013615">
    <property type="entry name" value="CbbQ_C"/>
</dbReference>
<dbReference type="AlphaFoldDB" id="A0A140E537"/>
<dbReference type="SUPFAM" id="SSF52540">
    <property type="entry name" value="P-loop containing nucleoside triphosphate hydrolases"/>
    <property type="match status" value="1"/>
</dbReference>
<dbReference type="STRING" id="1538553.JT25_003235"/>
<proteinExistence type="inferred from homology"/>
<dbReference type="Pfam" id="PF08406">
    <property type="entry name" value="CbbQ_C"/>
    <property type="match status" value="1"/>
</dbReference>
<organism evidence="5 6">
    <name type="scientific">Methylomonas denitrificans</name>
    <dbReference type="NCBI Taxonomy" id="1538553"/>
    <lineage>
        <taxon>Bacteria</taxon>
        <taxon>Pseudomonadati</taxon>
        <taxon>Pseudomonadota</taxon>
        <taxon>Gammaproteobacteria</taxon>
        <taxon>Methylococcales</taxon>
        <taxon>Methylococcaceae</taxon>
        <taxon>Methylomonas</taxon>
    </lineage>
</organism>
<dbReference type="InterPro" id="IPR011704">
    <property type="entry name" value="ATPase_dyneun-rel_AAA"/>
</dbReference>
<dbReference type="KEGG" id="mdn:JT25_003235"/>
<name>A0A140E537_9GAMM</name>
<keyword evidence="2" id="KW-0547">Nucleotide-binding</keyword>
<dbReference type="EMBL" id="CP014476">
    <property type="protein sequence ID" value="AMK75511.1"/>
    <property type="molecule type" value="Genomic_DNA"/>
</dbReference>
<evidence type="ECO:0000256" key="1">
    <source>
        <dbReference type="ARBA" id="ARBA00009417"/>
    </source>
</evidence>
<dbReference type="InterPro" id="IPR003593">
    <property type="entry name" value="AAA+_ATPase"/>
</dbReference>
<dbReference type="OrthoDB" id="9808317at2"/>
<reference evidence="5 6" key="1">
    <citation type="journal article" date="2015" name="Environ. Microbiol.">
        <title>Methane oxidation coupled to nitrate reduction under hypoxia by the Gammaproteobacterium Methylomonas denitrificans, sp. nov. type strain FJG1.</title>
        <authorList>
            <person name="Kits K.D."/>
            <person name="Klotz M.G."/>
            <person name="Stein L.Y."/>
        </authorList>
    </citation>
    <scope>NUCLEOTIDE SEQUENCE [LARGE SCALE GENOMIC DNA]</scope>
    <source>
        <strain evidence="5 6">FJG1</strain>
    </source>
</reference>
<dbReference type="Gene3D" id="3.40.50.300">
    <property type="entry name" value="P-loop containing nucleotide triphosphate hydrolases"/>
    <property type="match status" value="1"/>
</dbReference>
<feature type="domain" description="AAA+ ATPase" evidence="4">
    <location>
        <begin position="56"/>
        <end position="209"/>
    </location>
</feature>
<evidence type="ECO:0000259" key="4">
    <source>
        <dbReference type="SMART" id="SM00382"/>
    </source>
</evidence>
<dbReference type="Pfam" id="PF07728">
    <property type="entry name" value="AAA_5"/>
    <property type="match status" value="1"/>
</dbReference>
<sequence length="313" mass="34065">MYQSYSIADTFGIQAPASMKVEGFKRGQNAYVPAQKPYVFRKDHLRDVLAFLGAHNGDGLYLTGPTGSGKTSLLEQVAARLHWGVHSVTGHGRLELNDLLGQYMLVDGGAMKWIDGPLTLAVRLGHVLLINEIDAIDPAELIGLNEIVEGKPLTIPQTGDVIVPHPKFRLVATGNSAGSGDQSGLYQGVLRQNLAFLDRFRLMEIGYPEPEDEMKLLADVVPSMPETVRESMIKVANQIRKVFIGGADGGGMLSVTLSTRGLVRWASLVATFKSAPNALAYSLDRALTFRAEPAEREAIHRIAKDVFGDDWTV</sequence>
<dbReference type="RefSeq" id="WP_036276231.1">
    <property type="nucleotide sequence ID" value="NZ_CP014476.1"/>
</dbReference>
<dbReference type="PANTHER" id="PTHR42759">
    <property type="entry name" value="MOXR FAMILY PROTEIN"/>
    <property type="match status" value="1"/>
</dbReference>
<protein>
    <submittedName>
        <fullName evidence="5">ATPase</fullName>
    </submittedName>
</protein>
<dbReference type="SMART" id="SM00382">
    <property type="entry name" value="AAA"/>
    <property type="match status" value="1"/>
</dbReference>
<dbReference type="Proteomes" id="UP000030512">
    <property type="component" value="Chromosome"/>
</dbReference>
<dbReference type="GO" id="GO:0016887">
    <property type="term" value="F:ATP hydrolysis activity"/>
    <property type="evidence" value="ECO:0007669"/>
    <property type="project" value="InterPro"/>
</dbReference>
<dbReference type="PANTHER" id="PTHR42759:SF1">
    <property type="entry name" value="MAGNESIUM-CHELATASE SUBUNIT CHLD"/>
    <property type="match status" value="1"/>
</dbReference>
<dbReference type="InterPro" id="IPR027417">
    <property type="entry name" value="P-loop_NTPase"/>
</dbReference>
<dbReference type="InterPro" id="IPR050764">
    <property type="entry name" value="CbbQ/NirQ/NorQ/GpvN"/>
</dbReference>
<dbReference type="GO" id="GO:0005524">
    <property type="term" value="F:ATP binding"/>
    <property type="evidence" value="ECO:0007669"/>
    <property type="project" value="UniProtKB-KW"/>
</dbReference>
<evidence type="ECO:0000256" key="2">
    <source>
        <dbReference type="ARBA" id="ARBA00022741"/>
    </source>
</evidence>